<protein>
    <submittedName>
        <fullName evidence="2">Uncharacterized protein</fullName>
    </submittedName>
</protein>
<feature type="region of interest" description="Disordered" evidence="1">
    <location>
        <begin position="176"/>
        <end position="252"/>
    </location>
</feature>
<gene>
    <name evidence="2" type="ORF">SAMN02787118_106308</name>
</gene>
<organism evidence="2 3">
    <name type="scientific">Streptomyces mirabilis</name>
    <dbReference type="NCBI Taxonomy" id="68239"/>
    <lineage>
        <taxon>Bacteria</taxon>
        <taxon>Bacillati</taxon>
        <taxon>Actinomycetota</taxon>
        <taxon>Actinomycetes</taxon>
        <taxon>Kitasatosporales</taxon>
        <taxon>Streptomycetaceae</taxon>
        <taxon>Streptomyces</taxon>
    </lineage>
</organism>
<dbReference type="AlphaFoldDB" id="A0A1I2IN45"/>
<feature type="compositionally biased region" description="Low complexity" evidence="1">
    <location>
        <begin position="219"/>
        <end position="230"/>
    </location>
</feature>
<evidence type="ECO:0000313" key="2">
    <source>
        <dbReference type="EMBL" id="SFF41941.1"/>
    </source>
</evidence>
<feature type="region of interest" description="Disordered" evidence="1">
    <location>
        <begin position="264"/>
        <end position="526"/>
    </location>
</feature>
<dbReference type="Proteomes" id="UP000181942">
    <property type="component" value="Unassembled WGS sequence"/>
</dbReference>
<dbReference type="Gene3D" id="1.20.1260.20">
    <property type="entry name" value="PPE superfamily"/>
    <property type="match status" value="1"/>
</dbReference>
<feature type="compositionally biased region" description="Low complexity" evidence="1">
    <location>
        <begin position="416"/>
        <end position="427"/>
    </location>
</feature>
<dbReference type="EMBL" id="FONR01000006">
    <property type="protein sequence ID" value="SFF41941.1"/>
    <property type="molecule type" value="Genomic_DNA"/>
</dbReference>
<feature type="compositionally biased region" description="Low complexity" evidence="1">
    <location>
        <begin position="120"/>
        <end position="134"/>
    </location>
</feature>
<evidence type="ECO:0000256" key="1">
    <source>
        <dbReference type="SAM" id="MobiDB-lite"/>
    </source>
</evidence>
<feature type="compositionally biased region" description="Basic and acidic residues" evidence="1">
    <location>
        <begin position="517"/>
        <end position="526"/>
    </location>
</feature>
<dbReference type="InterPro" id="IPR038332">
    <property type="entry name" value="PPE_sf"/>
</dbReference>
<name>A0A1I2IN45_9ACTN</name>
<accession>A0A1I2IN45</accession>
<evidence type="ECO:0000313" key="3">
    <source>
        <dbReference type="Proteomes" id="UP000181942"/>
    </source>
</evidence>
<feature type="compositionally biased region" description="Polar residues" evidence="1">
    <location>
        <begin position="373"/>
        <end position="385"/>
    </location>
</feature>
<feature type="region of interest" description="Disordered" evidence="1">
    <location>
        <begin position="120"/>
        <end position="140"/>
    </location>
</feature>
<feature type="compositionally biased region" description="Low complexity" evidence="1">
    <location>
        <begin position="389"/>
        <end position="403"/>
    </location>
</feature>
<sequence>MSGKGTGGGTSFEDMSHEQMLAWLDQANASTVQGAADRLIAAAKEIRKIAEELKVRPQYVEWKGEGADAFRTWSGDLANSTLRLGDFSEGAAKWLGEASGAIATAQASIPRDTKSAQANLDAAQAAHNDPDAAAVSSKSTSELAALAADKEKVRQEAAAQMRKLGQTYSLSATQLDGLERPKFPPPPEAFVPPREKSEDLARPGSQYSSGVIGGGTGAGAFATAAGSLGTENGRAVPPRQLETDPPTSEAPSVHLRARTIEPATHVGIDSATTVPEVHQPPTGATEGMPAHSRPDTGVPSAGNGVTLPISGAAPRVPSASVGPGRPDVVGRMSARPGQRAVDSLTGRGTAGAGPIPSRNTPGSGVAAGRTVPGQGSSRALPSNSGITGGRPTTTPTTGRPTGRLPGGTVVGGEPAGSRGSTGRTQTTGPGGQAVARPAIGQPAGRSASTPPRGVVGGTPQQTGRAPARPGAPVPSAPTRGGISGGTPSEAGSRRGARGGAAGQTGGARQEKRKRQTDHRGEPPTAK</sequence>
<proteinExistence type="predicted"/>
<reference evidence="2 3" key="1">
    <citation type="submission" date="2016-10" db="EMBL/GenBank/DDBJ databases">
        <authorList>
            <person name="de Groot N.N."/>
        </authorList>
    </citation>
    <scope>NUCLEOTIDE SEQUENCE [LARGE SCALE GENOMIC DNA]</scope>
    <source>
        <strain evidence="2 3">OK461</strain>
    </source>
</reference>
<feature type="compositionally biased region" description="Gly residues" evidence="1">
    <location>
        <begin position="404"/>
        <end position="414"/>
    </location>
</feature>
<dbReference type="OrthoDB" id="4337967at2"/>